<evidence type="ECO:0000313" key="1">
    <source>
        <dbReference type="EMBL" id="WPF87458.1"/>
    </source>
</evidence>
<reference evidence="1" key="1">
    <citation type="submission" date="2023-11" db="EMBL/GenBank/DDBJ databases">
        <title>Genome sequence of Cyanobacterium aponinum BCRC AL20115.</title>
        <authorList>
            <person name="Chang H.-Y."/>
            <person name="Lin K.-M."/>
            <person name="Hsueh H.-T."/>
            <person name="Chu H.-A."/>
            <person name="Kuo C.-H."/>
        </authorList>
    </citation>
    <scope>NUCLEOTIDE SEQUENCE</scope>
    <source>
        <strain evidence="1">AL20115</strain>
    </source>
</reference>
<organism evidence="1">
    <name type="scientific">Cyanobacterium aponinum AL20115</name>
    <dbReference type="NCBI Taxonomy" id="3090662"/>
    <lineage>
        <taxon>Bacteria</taxon>
        <taxon>Bacillati</taxon>
        <taxon>Cyanobacteriota</taxon>
        <taxon>Cyanophyceae</taxon>
        <taxon>Oscillatoriophycideae</taxon>
        <taxon>Chroococcales</taxon>
        <taxon>Geminocystaceae</taxon>
        <taxon>Cyanobacterium</taxon>
    </lineage>
</organism>
<dbReference type="AlphaFoldDB" id="A0AAF1C1A6"/>
<proteinExistence type="predicted"/>
<accession>A0AAF1C1A6</accession>
<dbReference type="RefSeq" id="WP_099435007.1">
    <property type="nucleotide sequence ID" value="NZ_CP138348.1"/>
</dbReference>
<protein>
    <recommendedName>
        <fullName evidence="2">ADP-ribosylglycohydrolase</fullName>
    </recommendedName>
</protein>
<sequence>MSLIYLQESKIEASFLIAIYALNMGDNLGTTFDLSSVEFIPLKIAFSVLNHLSVEREINDEFHQKIYNEYSIYPDSLSLSEGAIAFFPLFPFYYGDNRNLDKKLELIKDNYFSSNTNLNSWKILIIIINLILQKKLEIDKITLQTVSFLEKYTLEELEAIKIVEHLIREKIYLTEAEKILQAKIDNHELGIYQALYSFLCLPNNIPMSLSRSKQFIHQQETTRILTGFLLGLYNGYSSIYSFVNFTYKEKAFEQIIDQFVAQWRGKIAQ</sequence>
<evidence type="ECO:0008006" key="2">
    <source>
        <dbReference type="Google" id="ProtNLM"/>
    </source>
</evidence>
<dbReference type="EMBL" id="CP138348">
    <property type="protein sequence ID" value="WPF87458.1"/>
    <property type="molecule type" value="Genomic_DNA"/>
</dbReference>
<name>A0AAF1C1A6_9CHRO</name>
<gene>
    <name evidence="1" type="ORF">SAY89_11650</name>
</gene>